<dbReference type="InterPro" id="IPR005162">
    <property type="entry name" value="Retrotrans_gag_dom"/>
</dbReference>
<name>A0A0C9V7B5_SPHS4</name>
<dbReference type="Proteomes" id="UP000054279">
    <property type="component" value="Unassembled WGS sequence"/>
</dbReference>
<dbReference type="AlphaFoldDB" id="A0A0C9V7B5"/>
<evidence type="ECO:0000259" key="1">
    <source>
        <dbReference type="Pfam" id="PF03732"/>
    </source>
</evidence>
<dbReference type="HOGENOM" id="CLU_2110517_0_0_1"/>
<accession>A0A0C9V7B5</accession>
<dbReference type="OrthoDB" id="3267748at2759"/>
<dbReference type="EMBL" id="KN837215">
    <property type="protein sequence ID" value="KIJ33251.1"/>
    <property type="molecule type" value="Genomic_DNA"/>
</dbReference>
<feature type="domain" description="Retrotransposon gag" evidence="1">
    <location>
        <begin position="44"/>
        <end position="114"/>
    </location>
</feature>
<protein>
    <recommendedName>
        <fullName evidence="1">Retrotransposon gag domain-containing protein</fullName>
    </recommendedName>
</protein>
<evidence type="ECO:0000313" key="3">
    <source>
        <dbReference type="Proteomes" id="UP000054279"/>
    </source>
</evidence>
<evidence type="ECO:0000313" key="2">
    <source>
        <dbReference type="EMBL" id="KIJ33251.1"/>
    </source>
</evidence>
<keyword evidence="3" id="KW-1185">Reference proteome</keyword>
<organism evidence="2 3">
    <name type="scientific">Sphaerobolus stellatus (strain SS14)</name>
    <dbReference type="NCBI Taxonomy" id="990650"/>
    <lineage>
        <taxon>Eukaryota</taxon>
        <taxon>Fungi</taxon>
        <taxon>Dikarya</taxon>
        <taxon>Basidiomycota</taxon>
        <taxon>Agaricomycotina</taxon>
        <taxon>Agaricomycetes</taxon>
        <taxon>Phallomycetidae</taxon>
        <taxon>Geastrales</taxon>
        <taxon>Sphaerobolaceae</taxon>
        <taxon>Sphaerobolus</taxon>
    </lineage>
</organism>
<gene>
    <name evidence="2" type="ORF">M422DRAFT_264794</name>
</gene>
<reference evidence="2 3" key="1">
    <citation type="submission" date="2014-06" db="EMBL/GenBank/DDBJ databases">
        <title>Evolutionary Origins and Diversification of the Mycorrhizal Mutualists.</title>
        <authorList>
            <consortium name="DOE Joint Genome Institute"/>
            <consortium name="Mycorrhizal Genomics Consortium"/>
            <person name="Kohler A."/>
            <person name="Kuo A."/>
            <person name="Nagy L.G."/>
            <person name="Floudas D."/>
            <person name="Copeland A."/>
            <person name="Barry K.W."/>
            <person name="Cichocki N."/>
            <person name="Veneault-Fourrey C."/>
            <person name="LaButti K."/>
            <person name="Lindquist E.A."/>
            <person name="Lipzen A."/>
            <person name="Lundell T."/>
            <person name="Morin E."/>
            <person name="Murat C."/>
            <person name="Riley R."/>
            <person name="Ohm R."/>
            <person name="Sun H."/>
            <person name="Tunlid A."/>
            <person name="Henrissat B."/>
            <person name="Grigoriev I.V."/>
            <person name="Hibbett D.S."/>
            <person name="Martin F."/>
        </authorList>
    </citation>
    <scope>NUCLEOTIDE SEQUENCE [LARGE SCALE GENOMIC DNA]</scope>
    <source>
        <strain evidence="2 3">SS14</strain>
    </source>
</reference>
<dbReference type="Pfam" id="PF03732">
    <property type="entry name" value="Retrotrans_gag"/>
    <property type="match status" value="1"/>
</dbReference>
<sequence length="115" mass="13526">MPTIFEHNEKRKDSSGLGKSSVNIVAPERYDGRGDIEILRIRHLPTFLKGKAAYFYKTHVARSPDKWNLGRFSRELFAYCFPDNYKELVRRRFDRLTQGRQSLSDFARKIETLAE</sequence>
<proteinExistence type="predicted"/>